<dbReference type="Proteomes" id="UP000034140">
    <property type="component" value="Unassembled WGS sequence"/>
</dbReference>
<dbReference type="InterPro" id="IPR024425">
    <property type="entry name" value="LiaF-like_C"/>
</dbReference>
<proteinExistence type="predicted"/>
<keyword evidence="1" id="KW-1133">Transmembrane helix</keyword>
<evidence type="ECO:0000259" key="2">
    <source>
        <dbReference type="Pfam" id="PF09922"/>
    </source>
</evidence>
<gene>
    <name evidence="4" type="ORF">UR96_C0031G0002</name>
</gene>
<evidence type="ECO:0000313" key="4">
    <source>
        <dbReference type="EMBL" id="KKP91541.1"/>
    </source>
</evidence>
<comment type="caution">
    <text evidence="4">The sequence shown here is derived from an EMBL/GenBank/DDBJ whole genome shotgun (WGS) entry which is preliminary data.</text>
</comment>
<dbReference type="Pfam" id="PF09922">
    <property type="entry name" value="LiaF-like_C"/>
    <property type="match status" value="1"/>
</dbReference>
<reference evidence="4 5" key="1">
    <citation type="journal article" date="2015" name="Nature">
        <title>rRNA introns, odd ribosomes, and small enigmatic genomes across a large radiation of phyla.</title>
        <authorList>
            <person name="Brown C.T."/>
            <person name="Hug L.A."/>
            <person name="Thomas B.C."/>
            <person name="Sharon I."/>
            <person name="Castelle C.J."/>
            <person name="Singh A."/>
            <person name="Wilkins M.J."/>
            <person name="Williams K.H."/>
            <person name="Banfield J.F."/>
        </authorList>
    </citation>
    <scope>NUCLEOTIDE SEQUENCE [LARGE SCALE GENOMIC DNA]</scope>
</reference>
<evidence type="ECO:0000259" key="3">
    <source>
        <dbReference type="Pfam" id="PF18917"/>
    </source>
</evidence>
<feature type="domain" description="LiaI-LiaF-like transmembrane region" evidence="3">
    <location>
        <begin position="9"/>
        <end position="54"/>
    </location>
</feature>
<organism evidence="4 5">
    <name type="scientific">candidate division WS6 bacterium GW2011_GWC1_36_11</name>
    <dbReference type="NCBI Taxonomy" id="1619090"/>
    <lineage>
        <taxon>Bacteria</taxon>
        <taxon>Candidatus Dojkabacteria</taxon>
    </lineage>
</organism>
<accession>A0A0G0DR91</accession>
<dbReference type="AlphaFoldDB" id="A0A0G0DR91"/>
<keyword evidence="1" id="KW-0472">Membrane</keyword>
<dbReference type="EMBL" id="LBRE01000031">
    <property type="protein sequence ID" value="KKP91541.1"/>
    <property type="molecule type" value="Genomic_DNA"/>
</dbReference>
<name>A0A0G0DR91_9BACT</name>
<feature type="transmembrane region" description="Helical" evidence="1">
    <location>
        <begin position="9"/>
        <end position="26"/>
    </location>
</feature>
<dbReference type="InterPro" id="IPR043726">
    <property type="entry name" value="LiaI-LiaF-like_TM1"/>
</dbReference>
<evidence type="ECO:0000256" key="1">
    <source>
        <dbReference type="SAM" id="Phobius"/>
    </source>
</evidence>
<dbReference type="Pfam" id="PF18917">
    <property type="entry name" value="LiaI-LiaF-like_TM1"/>
    <property type="match status" value="1"/>
</dbReference>
<sequence length="328" mass="36122">MEDKKQRDITGAIFLVAIGLLFLLNTTNVVSWGIWLQIFRFWPILLILGGIKMILPENKVGQIVYPIVYTIFIIFIGATSYFFTKTKSVPFLPESITNCIFNKCENVDDSSLMESDAYVNFADYTDITDRVLNINVAASTLNLVDENADYFLYSQSKDYTDRNKPTLESITKDGVLTTTFDNTRIHYYGMWNFRSPVYTLTLGQETIPASVNIELGAGEGMVDLDTASLQSLSTDVGAGSLDITLGINSIPETIDLNVGAGEIKLTLPENVGILVSYDLGVGSLQLDETSIDGIGKETSYKSSNYDTAEKKVLITASVGVGELTIDRK</sequence>
<feature type="transmembrane region" description="Helical" evidence="1">
    <location>
        <begin position="32"/>
        <end position="51"/>
    </location>
</feature>
<protein>
    <recommendedName>
        <fullName evidence="6">DUF5668 domain-containing protein</fullName>
    </recommendedName>
</protein>
<evidence type="ECO:0000313" key="5">
    <source>
        <dbReference type="Proteomes" id="UP000034140"/>
    </source>
</evidence>
<evidence type="ECO:0008006" key="6">
    <source>
        <dbReference type="Google" id="ProtNLM"/>
    </source>
</evidence>
<keyword evidence="1" id="KW-0812">Transmembrane</keyword>
<feature type="domain" description="Cell wall-active antibiotics response LiaF-like C-terminal" evidence="2">
    <location>
        <begin position="229"/>
        <end position="325"/>
    </location>
</feature>
<feature type="transmembrane region" description="Helical" evidence="1">
    <location>
        <begin position="63"/>
        <end position="83"/>
    </location>
</feature>